<dbReference type="InterPro" id="IPR019734">
    <property type="entry name" value="TPR_rpt"/>
</dbReference>
<gene>
    <name evidence="10" type="ORF">DWY20_08530</name>
</gene>
<feature type="coiled-coil region" evidence="7">
    <location>
        <begin position="364"/>
        <end position="427"/>
    </location>
</feature>
<dbReference type="EMBL" id="QRUU01000032">
    <property type="protein sequence ID" value="RGR95810.1"/>
    <property type="molecule type" value="Genomic_DNA"/>
</dbReference>
<dbReference type="InterPro" id="IPR005467">
    <property type="entry name" value="His_kinase_dom"/>
</dbReference>
<dbReference type="EC" id="2.7.13.3" evidence="2"/>
<dbReference type="Gene3D" id="1.25.40.10">
    <property type="entry name" value="Tetratricopeptide repeat domain"/>
    <property type="match status" value="2"/>
</dbReference>
<keyword evidence="11" id="KW-1185">Reference proteome</keyword>
<dbReference type="GO" id="GO:0004673">
    <property type="term" value="F:protein histidine kinase activity"/>
    <property type="evidence" value="ECO:0007669"/>
    <property type="project" value="UniProtKB-EC"/>
</dbReference>
<dbReference type="InterPro" id="IPR050482">
    <property type="entry name" value="Sensor_HK_TwoCompSys"/>
</dbReference>
<reference evidence="10 11" key="1">
    <citation type="submission" date="2018-08" db="EMBL/GenBank/DDBJ databases">
        <title>A genome reference for cultivated species of the human gut microbiota.</title>
        <authorList>
            <person name="Zou Y."/>
            <person name="Xue W."/>
            <person name="Luo G."/>
        </authorList>
    </citation>
    <scope>NUCLEOTIDE SEQUENCE [LARGE SCALE GENOMIC DNA]</scope>
    <source>
        <strain evidence="10 11">AF24-2</strain>
    </source>
</reference>
<feature type="repeat" description="TPR" evidence="6">
    <location>
        <begin position="154"/>
        <end position="187"/>
    </location>
</feature>
<keyword evidence="8" id="KW-1133">Transmembrane helix</keyword>
<dbReference type="CDD" id="cd16917">
    <property type="entry name" value="HATPase_UhpB-NarQ-NarX-like"/>
    <property type="match status" value="1"/>
</dbReference>
<dbReference type="SUPFAM" id="SSF48452">
    <property type="entry name" value="TPR-like"/>
    <property type="match status" value="2"/>
</dbReference>
<dbReference type="Pfam" id="PF02518">
    <property type="entry name" value="HATPase_c"/>
    <property type="match status" value="1"/>
</dbReference>
<dbReference type="InterPro" id="IPR036890">
    <property type="entry name" value="HATPase_C_sf"/>
</dbReference>
<evidence type="ECO:0000256" key="4">
    <source>
        <dbReference type="ARBA" id="ARBA00022777"/>
    </source>
</evidence>
<evidence type="ECO:0000313" key="10">
    <source>
        <dbReference type="EMBL" id="RGR95810.1"/>
    </source>
</evidence>
<evidence type="ECO:0000259" key="9">
    <source>
        <dbReference type="PROSITE" id="PS50109"/>
    </source>
</evidence>
<dbReference type="GO" id="GO:0005524">
    <property type="term" value="F:ATP binding"/>
    <property type="evidence" value="ECO:0007669"/>
    <property type="project" value="UniProtKB-KW"/>
</dbReference>
<proteinExistence type="predicted"/>
<feature type="transmembrane region" description="Helical" evidence="8">
    <location>
        <begin position="434"/>
        <end position="455"/>
    </location>
</feature>
<keyword evidence="8" id="KW-0812">Transmembrane</keyword>
<dbReference type="InterPro" id="IPR011990">
    <property type="entry name" value="TPR-like_helical_dom_sf"/>
</dbReference>
<keyword evidence="5" id="KW-0902">Two-component regulatory system</keyword>
<feature type="domain" description="Histidine kinase" evidence="9">
    <location>
        <begin position="600"/>
        <end position="690"/>
    </location>
</feature>
<evidence type="ECO:0000256" key="5">
    <source>
        <dbReference type="ARBA" id="ARBA00023012"/>
    </source>
</evidence>
<keyword evidence="8" id="KW-0472">Membrane</keyword>
<keyword evidence="10" id="KW-0067">ATP-binding</keyword>
<dbReference type="GO" id="GO:0000160">
    <property type="term" value="P:phosphorelay signal transduction system"/>
    <property type="evidence" value="ECO:0007669"/>
    <property type="project" value="UniProtKB-KW"/>
</dbReference>
<keyword evidence="6" id="KW-0802">TPR repeat</keyword>
<dbReference type="Proteomes" id="UP000285864">
    <property type="component" value="Unassembled WGS sequence"/>
</dbReference>
<dbReference type="PANTHER" id="PTHR24421:SF10">
    <property type="entry name" value="NITRATE_NITRITE SENSOR PROTEIN NARQ"/>
    <property type="match status" value="1"/>
</dbReference>
<feature type="repeat" description="TPR" evidence="6">
    <location>
        <begin position="278"/>
        <end position="311"/>
    </location>
</feature>
<feature type="coiled-coil region" evidence="7">
    <location>
        <begin position="459"/>
        <end position="493"/>
    </location>
</feature>
<evidence type="ECO:0000256" key="7">
    <source>
        <dbReference type="SAM" id="Coils"/>
    </source>
</evidence>
<name>A0A412GLV0_9BACT</name>
<keyword evidence="10" id="KW-0547">Nucleotide-binding</keyword>
<protein>
    <recommendedName>
        <fullName evidence="2">histidine kinase</fullName>
        <ecNumber evidence="2">2.7.13.3</ecNumber>
    </recommendedName>
</protein>
<evidence type="ECO:0000256" key="2">
    <source>
        <dbReference type="ARBA" id="ARBA00012438"/>
    </source>
</evidence>
<keyword evidence="7" id="KW-0175">Coiled coil</keyword>
<dbReference type="SUPFAM" id="SSF55874">
    <property type="entry name" value="ATPase domain of HSP90 chaperone/DNA topoisomerase II/histidine kinase"/>
    <property type="match status" value="1"/>
</dbReference>
<evidence type="ECO:0000256" key="1">
    <source>
        <dbReference type="ARBA" id="ARBA00000085"/>
    </source>
</evidence>
<evidence type="ECO:0000256" key="3">
    <source>
        <dbReference type="ARBA" id="ARBA00022679"/>
    </source>
</evidence>
<dbReference type="AlphaFoldDB" id="A0A412GLV0"/>
<dbReference type="Pfam" id="PF13181">
    <property type="entry name" value="TPR_8"/>
    <property type="match status" value="2"/>
</dbReference>
<sequence length="690" mass="79198">MDNYMKKLILSFVLSIFTGYITANNFVQQIQQYGDNGDFHRMDSIYSLAKQQVNYQNDPVAAVEIHTTYATYLNSKREYDKAYSILKDVKKEISLLKDRRFSSDAQKKLLQSESIATYEIAYGLWSNNKLDEAKKFAHEAIKLFEQANDTSRLAESYNLSGVIYKNSFMLDKAILMYKKALKITEQQKDYTLSAIISSNIATLYNELEENQKAIVFSRRFFSYPQTDTLAFDYQINKISYLCNHAILLTNGKYYKNAIDSLQLATRLLQDNMPAGLKLYIYTNYAKALYDTGETKSAIKYYQKAISYKKQSSNEYNKANLDYLYGYMLFQATDSLTQARQYLSNALDFYRKNPSVLLTKSLLALAEVEAKRNNVKESYKLALEAYETEQKIQHKNFHNRLAGFEAELKTKEKNLEIISLNAEKAKNKIAYQTRIYIISSILILIILLSCIIIISLQKRKVALKLSQSELEKELRNKEIQSQQLIDEMNKKMTERYLKGLEDSNNYISKELHNNVCNELLATEMQLQQANASQLAAQLGVIRETVRNISHQLSTPNFSNISLYQMLNLYVEKLGALKSPALHPYIADEINDLSIPSENILEIYRILQEIISNIIKHAHAQNMYLTVSCTPSDIEVIVEDDGQGFDTSSSHNILTAGLGLQTIKERCNKLQGECEIESTLNKGTIIHMRFPV</sequence>
<evidence type="ECO:0000256" key="6">
    <source>
        <dbReference type="PROSITE-ProRule" id="PRU00339"/>
    </source>
</evidence>
<dbReference type="SMART" id="SM00028">
    <property type="entry name" value="TPR"/>
    <property type="match status" value="4"/>
</dbReference>
<accession>A0A412GLV0</accession>
<dbReference type="PANTHER" id="PTHR24421">
    <property type="entry name" value="NITRATE/NITRITE SENSOR PROTEIN NARX-RELATED"/>
    <property type="match status" value="1"/>
</dbReference>
<evidence type="ECO:0000313" key="11">
    <source>
        <dbReference type="Proteomes" id="UP000285864"/>
    </source>
</evidence>
<dbReference type="PROSITE" id="PS50005">
    <property type="entry name" value="TPR"/>
    <property type="match status" value="2"/>
</dbReference>
<comment type="catalytic activity">
    <reaction evidence="1">
        <text>ATP + protein L-histidine = ADP + protein N-phospho-L-histidine.</text>
        <dbReference type="EC" id="2.7.13.3"/>
    </reaction>
</comment>
<dbReference type="InterPro" id="IPR003594">
    <property type="entry name" value="HATPase_dom"/>
</dbReference>
<keyword evidence="3" id="KW-0808">Transferase</keyword>
<dbReference type="SMART" id="SM00387">
    <property type="entry name" value="HATPase_c"/>
    <property type="match status" value="1"/>
</dbReference>
<comment type="caution">
    <text evidence="10">The sequence shown here is derived from an EMBL/GenBank/DDBJ whole genome shotgun (WGS) entry which is preliminary data.</text>
</comment>
<dbReference type="Gene3D" id="3.30.565.10">
    <property type="entry name" value="Histidine kinase-like ATPase, C-terminal domain"/>
    <property type="match status" value="1"/>
</dbReference>
<dbReference type="PROSITE" id="PS50109">
    <property type="entry name" value="HIS_KIN"/>
    <property type="match status" value="1"/>
</dbReference>
<evidence type="ECO:0000256" key="8">
    <source>
        <dbReference type="SAM" id="Phobius"/>
    </source>
</evidence>
<organism evidence="10 11">
    <name type="scientific">Phocaeicola coprocola</name>
    <dbReference type="NCBI Taxonomy" id="310298"/>
    <lineage>
        <taxon>Bacteria</taxon>
        <taxon>Pseudomonadati</taxon>
        <taxon>Bacteroidota</taxon>
        <taxon>Bacteroidia</taxon>
        <taxon>Bacteroidales</taxon>
        <taxon>Bacteroidaceae</taxon>
        <taxon>Phocaeicola</taxon>
    </lineage>
</organism>
<keyword evidence="4" id="KW-0418">Kinase</keyword>